<dbReference type="GO" id="GO:0042277">
    <property type="term" value="F:peptide binding"/>
    <property type="evidence" value="ECO:0007669"/>
    <property type="project" value="TreeGrafter"/>
</dbReference>
<organism evidence="16 17">
    <name type="scientific">Penaeus vannamei</name>
    <name type="common">Whiteleg shrimp</name>
    <name type="synonym">Litopenaeus vannamei</name>
    <dbReference type="NCBI Taxonomy" id="6689"/>
    <lineage>
        <taxon>Eukaryota</taxon>
        <taxon>Metazoa</taxon>
        <taxon>Ecdysozoa</taxon>
        <taxon>Arthropoda</taxon>
        <taxon>Crustacea</taxon>
        <taxon>Multicrustacea</taxon>
        <taxon>Malacostraca</taxon>
        <taxon>Eumalacostraca</taxon>
        <taxon>Eucarida</taxon>
        <taxon>Decapoda</taxon>
        <taxon>Dendrobranchiata</taxon>
        <taxon>Penaeoidea</taxon>
        <taxon>Penaeidae</taxon>
        <taxon>Penaeus</taxon>
    </lineage>
</organism>
<dbReference type="InterPro" id="IPR034016">
    <property type="entry name" value="M1_APN-typ"/>
</dbReference>
<evidence type="ECO:0000259" key="14">
    <source>
        <dbReference type="Pfam" id="PF01433"/>
    </source>
</evidence>
<comment type="caution">
    <text evidence="16">The sequence shown here is derived from an EMBL/GenBank/DDBJ whole genome shotgun (WGS) entry which is preliminary data.</text>
</comment>
<keyword evidence="12" id="KW-0325">Glycoprotein</keyword>
<evidence type="ECO:0000256" key="10">
    <source>
        <dbReference type="ARBA" id="ARBA00022989"/>
    </source>
</evidence>
<dbReference type="AlphaFoldDB" id="A0A3R7PHL1"/>
<evidence type="ECO:0000256" key="12">
    <source>
        <dbReference type="ARBA" id="ARBA00023180"/>
    </source>
</evidence>
<evidence type="ECO:0000313" key="17">
    <source>
        <dbReference type="Proteomes" id="UP000283509"/>
    </source>
</evidence>
<keyword evidence="11" id="KW-0472">Membrane</keyword>
<dbReference type="GO" id="GO:0070006">
    <property type="term" value="F:metalloaminopeptidase activity"/>
    <property type="evidence" value="ECO:0007669"/>
    <property type="project" value="TreeGrafter"/>
</dbReference>
<keyword evidence="4" id="KW-0645">Protease</keyword>
<dbReference type="PANTHER" id="PTHR11533">
    <property type="entry name" value="PROTEASE M1 ZINC METALLOPROTEASE"/>
    <property type="match status" value="1"/>
</dbReference>
<keyword evidence="13" id="KW-0732">Signal</keyword>
<gene>
    <name evidence="16" type="ORF">C7M84_009600</name>
</gene>
<dbReference type="Gene3D" id="2.60.40.1730">
    <property type="entry name" value="tricorn interacting facor f3 domain"/>
    <property type="match status" value="1"/>
</dbReference>
<evidence type="ECO:0000256" key="9">
    <source>
        <dbReference type="ARBA" id="ARBA00022968"/>
    </source>
</evidence>
<keyword evidence="9" id="KW-0735">Signal-anchor</keyword>
<dbReference type="Gene3D" id="1.25.50.20">
    <property type="match status" value="1"/>
</dbReference>
<dbReference type="Pfam" id="PF17900">
    <property type="entry name" value="Peptidase_M1_N"/>
    <property type="match status" value="1"/>
</dbReference>
<dbReference type="GO" id="GO:0005615">
    <property type="term" value="C:extracellular space"/>
    <property type="evidence" value="ECO:0007669"/>
    <property type="project" value="TreeGrafter"/>
</dbReference>
<dbReference type="InterPro" id="IPR050344">
    <property type="entry name" value="Peptidase_M1_aminopeptidases"/>
</dbReference>
<dbReference type="FunFam" id="2.60.40.1730:FF:000012">
    <property type="entry name" value="Aminopeptidase N"/>
    <property type="match status" value="1"/>
</dbReference>
<dbReference type="InterPro" id="IPR045357">
    <property type="entry name" value="Aminopeptidase_N-like_N"/>
</dbReference>
<proteinExistence type="predicted"/>
<comment type="cofactor">
    <cofactor evidence="1">
        <name>Zn(2+)</name>
        <dbReference type="ChEBI" id="CHEBI:29105"/>
    </cofactor>
</comment>
<accession>A0A3R7PHL1</accession>
<keyword evidence="16" id="KW-0031">Aminopeptidase</keyword>
<dbReference type="PANTHER" id="PTHR11533:SF294">
    <property type="entry name" value="THYROTROPIN-RELEASING HORMONE-DEGRADING ECTOENZYME"/>
    <property type="match status" value="1"/>
</dbReference>
<dbReference type="GO" id="GO:0005737">
    <property type="term" value="C:cytoplasm"/>
    <property type="evidence" value="ECO:0007669"/>
    <property type="project" value="TreeGrafter"/>
</dbReference>
<evidence type="ECO:0000256" key="4">
    <source>
        <dbReference type="ARBA" id="ARBA00022670"/>
    </source>
</evidence>
<keyword evidence="6" id="KW-0479">Metal-binding</keyword>
<dbReference type="GO" id="GO:0005886">
    <property type="term" value="C:plasma membrane"/>
    <property type="evidence" value="ECO:0007669"/>
    <property type="project" value="UniProtKB-SubCell"/>
</dbReference>
<dbReference type="OrthoDB" id="6368475at2759"/>
<dbReference type="STRING" id="6689.A0A3R7PHL1"/>
<reference evidence="16 17" key="1">
    <citation type="submission" date="2018-04" db="EMBL/GenBank/DDBJ databases">
        <authorList>
            <person name="Zhang X."/>
            <person name="Yuan J."/>
            <person name="Li F."/>
            <person name="Xiang J."/>
        </authorList>
    </citation>
    <scope>NUCLEOTIDE SEQUENCE [LARGE SCALE GENOMIC DNA]</scope>
    <source>
        <tissue evidence="16">Muscle</tissue>
    </source>
</reference>
<feature type="domain" description="Aminopeptidase N-like N-terminal" evidence="15">
    <location>
        <begin position="60"/>
        <end position="256"/>
    </location>
</feature>
<evidence type="ECO:0000256" key="3">
    <source>
        <dbReference type="ARBA" id="ARBA00004609"/>
    </source>
</evidence>
<evidence type="ECO:0000256" key="7">
    <source>
        <dbReference type="ARBA" id="ARBA00022801"/>
    </source>
</evidence>
<protein>
    <submittedName>
        <fullName evidence="16">Putative aminopeptidase N-like isoform X1</fullName>
    </submittedName>
</protein>
<feature type="signal peptide" evidence="13">
    <location>
        <begin position="1"/>
        <end position="15"/>
    </location>
</feature>
<name>A0A3R7PHL1_PENVA</name>
<evidence type="ECO:0000256" key="8">
    <source>
        <dbReference type="ARBA" id="ARBA00022833"/>
    </source>
</evidence>
<dbReference type="CDD" id="cd09601">
    <property type="entry name" value="M1_APN-Q_like"/>
    <property type="match status" value="1"/>
</dbReference>
<evidence type="ECO:0000256" key="2">
    <source>
        <dbReference type="ARBA" id="ARBA00004606"/>
    </source>
</evidence>
<dbReference type="InterPro" id="IPR042097">
    <property type="entry name" value="Aminopeptidase_N-like_N_sf"/>
</dbReference>
<dbReference type="GO" id="GO:0008270">
    <property type="term" value="F:zinc ion binding"/>
    <property type="evidence" value="ECO:0007669"/>
    <property type="project" value="InterPro"/>
</dbReference>
<keyword evidence="5" id="KW-0812">Transmembrane</keyword>
<dbReference type="Pfam" id="PF01433">
    <property type="entry name" value="Peptidase_M1"/>
    <property type="match status" value="1"/>
</dbReference>
<dbReference type="InterPro" id="IPR001930">
    <property type="entry name" value="Peptidase_M1"/>
</dbReference>
<reference evidence="16 17" key="2">
    <citation type="submission" date="2019-01" db="EMBL/GenBank/DDBJ databases">
        <title>The decoding of complex shrimp genome reveals the adaptation for benthos swimmer, frequently molting mechanism and breeding impact on genome.</title>
        <authorList>
            <person name="Sun Y."/>
            <person name="Gao Y."/>
            <person name="Yu Y."/>
        </authorList>
    </citation>
    <scope>NUCLEOTIDE SEQUENCE [LARGE SCALE GENOMIC DNA]</scope>
    <source>
        <tissue evidence="16">Muscle</tissue>
    </source>
</reference>
<dbReference type="EMBL" id="QCYY01002214">
    <property type="protein sequence ID" value="ROT72063.1"/>
    <property type="molecule type" value="Genomic_DNA"/>
</dbReference>
<evidence type="ECO:0000259" key="15">
    <source>
        <dbReference type="Pfam" id="PF17900"/>
    </source>
</evidence>
<dbReference type="GO" id="GO:0006508">
    <property type="term" value="P:proteolysis"/>
    <property type="evidence" value="ECO:0007669"/>
    <property type="project" value="UniProtKB-KW"/>
</dbReference>
<dbReference type="GO" id="GO:0043171">
    <property type="term" value="P:peptide catabolic process"/>
    <property type="evidence" value="ECO:0007669"/>
    <property type="project" value="TreeGrafter"/>
</dbReference>
<dbReference type="PRINTS" id="PR00756">
    <property type="entry name" value="ALADIPTASE"/>
</dbReference>
<evidence type="ECO:0000256" key="1">
    <source>
        <dbReference type="ARBA" id="ARBA00001947"/>
    </source>
</evidence>
<dbReference type="InterPro" id="IPR014782">
    <property type="entry name" value="Peptidase_M1_dom"/>
</dbReference>
<feature type="chain" id="PRO_5018721973" evidence="13">
    <location>
        <begin position="16"/>
        <end position="387"/>
    </location>
</feature>
<comment type="subcellular location">
    <subcellularLocation>
        <location evidence="3">Cell membrane</location>
        <topology evidence="3">Lipid-anchor</topology>
        <topology evidence="3">GPI-anchor</topology>
    </subcellularLocation>
    <subcellularLocation>
        <location evidence="2">Membrane</location>
        <topology evidence="2">Single-pass type II membrane protein</topology>
    </subcellularLocation>
</comment>
<keyword evidence="10" id="KW-1133">Transmembrane helix</keyword>
<keyword evidence="8" id="KW-0862">Zinc</keyword>
<dbReference type="SUPFAM" id="SSF55486">
    <property type="entry name" value="Metalloproteases ('zincins'), catalytic domain"/>
    <property type="match status" value="1"/>
</dbReference>
<keyword evidence="17" id="KW-1185">Reference proteome</keyword>
<feature type="domain" description="Peptidase M1 membrane alanine aminopeptidase" evidence="14">
    <location>
        <begin position="295"/>
        <end position="340"/>
    </location>
</feature>
<keyword evidence="7" id="KW-0378">Hydrolase</keyword>
<dbReference type="Proteomes" id="UP000283509">
    <property type="component" value="Unassembled WGS sequence"/>
</dbReference>
<dbReference type="SUPFAM" id="SSF63737">
    <property type="entry name" value="Leukotriene A4 hydrolase N-terminal domain"/>
    <property type="match status" value="1"/>
</dbReference>
<evidence type="ECO:0000256" key="6">
    <source>
        <dbReference type="ARBA" id="ARBA00022723"/>
    </source>
</evidence>
<dbReference type="Gene3D" id="3.30.2010.30">
    <property type="match status" value="1"/>
</dbReference>
<evidence type="ECO:0000256" key="5">
    <source>
        <dbReference type="ARBA" id="ARBA00022692"/>
    </source>
</evidence>
<evidence type="ECO:0000256" key="13">
    <source>
        <dbReference type="SAM" id="SignalP"/>
    </source>
</evidence>
<evidence type="ECO:0000313" key="16">
    <source>
        <dbReference type="EMBL" id="ROT72063.1"/>
    </source>
</evidence>
<sequence length="387" mass="43717">MLFLGLLALTGLVNSSTSKLDALIRLLNCTDFPPNTNQTVATLGANEKEKLDIRLPRSLKPLHYLIRLQPLINGNLSIFGYVEVEMEVLEPTSNITLHLADIITKNDTVKVSALNGTASVGIKKQQYDPEREFYIAHLEKQLEKAEKYVLSMDFLGILGVFKGFFKSTYTDIDGTTKNVAATIFQPTDARRAFPCFDEPALKATFEVHLARETWMTSLSNTPLAETRPVCFNNNREGQEGWVWDRFERSVPMSTYLVAFLVSDFTYIESWKDDQAQFRVWARRSAIENARYVASIGPKILNFYEDYFNISFPLRKQDMVALPDLSALALGNWGLTNSSKVKDMDANQRSIQQVLEEIKGNVGWMESNYDAIAEWLAEKGYSAGLVGF</sequence>
<evidence type="ECO:0000256" key="11">
    <source>
        <dbReference type="ARBA" id="ARBA00023136"/>
    </source>
</evidence>